<evidence type="ECO:0000313" key="2">
    <source>
        <dbReference type="Proteomes" id="UP001150581"/>
    </source>
</evidence>
<reference evidence="1" key="1">
    <citation type="submission" date="2022-07" db="EMBL/GenBank/DDBJ databases">
        <title>Phylogenomic reconstructions and comparative analyses of Kickxellomycotina fungi.</title>
        <authorList>
            <person name="Reynolds N.K."/>
            <person name="Stajich J.E."/>
            <person name="Barry K."/>
            <person name="Grigoriev I.V."/>
            <person name="Crous P."/>
            <person name="Smith M.E."/>
        </authorList>
    </citation>
    <scope>NUCLEOTIDE SEQUENCE</scope>
    <source>
        <strain evidence="1">Benny 63K</strain>
    </source>
</reference>
<organism evidence="1 2">
    <name type="scientific">Kickxella alabastrina</name>
    <dbReference type="NCBI Taxonomy" id="61397"/>
    <lineage>
        <taxon>Eukaryota</taxon>
        <taxon>Fungi</taxon>
        <taxon>Fungi incertae sedis</taxon>
        <taxon>Zoopagomycota</taxon>
        <taxon>Kickxellomycotina</taxon>
        <taxon>Kickxellomycetes</taxon>
        <taxon>Kickxellales</taxon>
        <taxon>Kickxellaceae</taxon>
        <taxon>Kickxella</taxon>
    </lineage>
</organism>
<protein>
    <submittedName>
        <fullName evidence="1">Uncharacterized protein</fullName>
    </submittedName>
</protein>
<dbReference type="Proteomes" id="UP001150581">
    <property type="component" value="Unassembled WGS sequence"/>
</dbReference>
<name>A0ACC1IM60_9FUNG</name>
<comment type="caution">
    <text evidence="1">The sequence shown here is derived from an EMBL/GenBank/DDBJ whole genome shotgun (WGS) entry which is preliminary data.</text>
</comment>
<sequence>MTKIALTFAAIAVATVCAQQLPPGFSFDILTQLPVPPQQAPAPTQAPAPIDSNNPITQPAPLQPASAPQPASIPAGLEGLLAINSATLPPSISTIELGTPTSSALPTILVSSPLPKPSGTSGTSPYISGHSGSYSEELSDESDVGLDGESDGNRKSKVSSGAASFGISASAFAMAAIVGSLF</sequence>
<proteinExistence type="predicted"/>
<evidence type="ECO:0000313" key="1">
    <source>
        <dbReference type="EMBL" id="KAJ1896126.1"/>
    </source>
</evidence>
<keyword evidence="2" id="KW-1185">Reference proteome</keyword>
<gene>
    <name evidence="1" type="ORF">LPJ66_004179</name>
</gene>
<dbReference type="EMBL" id="JANBPG010000484">
    <property type="protein sequence ID" value="KAJ1896126.1"/>
    <property type="molecule type" value="Genomic_DNA"/>
</dbReference>
<accession>A0ACC1IM60</accession>